<evidence type="ECO:0000259" key="2">
    <source>
        <dbReference type="Pfam" id="PF01261"/>
    </source>
</evidence>
<comment type="caution">
    <text evidence="3">The sequence shown here is derived from an EMBL/GenBank/DDBJ whole genome shotgun (WGS) entry which is preliminary data.</text>
</comment>
<dbReference type="Proteomes" id="UP000568050">
    <property type="component" value="Unassembled WGS sequence"/>
</dbReference>
<accession>A0A839QUZ7</accession>
<dbReference type="PANTHER" id="PTHR12110">
    <property type="entry name" value="HYDROXYPYRUVATE ISOMERASE"/>
    <property type="match status" value="1"/>
</dbReference>
<dbReference type="Pfam" id="PF01261">
    <property type="entry name" value="AP_endonuc_2"/>
    <property type="match status" value="1"/>
</dbReference>
<gene>
    <name evidence="3" type="ORF">FHX50_001852</name>
</gene>
<dbReference type="EMBL" id="JACHWP010000007">
    <property type="protein sequence ID" value="MBB3023555.1"/>
    <property type="molecule type" value="Genomic_DNA"/>
</dbReference>
<dbReference type="InterPro" id="IPR036237">
    <property type="entry name" value="Xyl_isomerase-like_sf"/>
</dbReference>
<dbReference type="InterPro" id="IPR050312">
    <property type="entry name" value="IolE/XylAMocC-like"/>
</dbReference>
<dbReference type="InterPro" id="IPR013022">
    <property type="entry name" value="Xyl_isomerase-like_TIM-brl"/>
</dbReference>
<reference evidence="3 4" key="1">
    <citation type="submission" date="2020-08" db="EMBL/GenBank/DDBJ databases">
        <title>Sequencing the genomes of 1000 actinobacteria strains.</title>
        <authorList>
            <person name="Klenk H.-P."/>
        </authorList>
    </citation>
    <scope>NUCLEOTIDE SEQUENCE [LARGE SCALE GENOMIC DNA]</scope>
    <source>
        <strain evidence="3 4">DSM 23040</strain>
    </source>
</reference>
<dbReference type="RefSeq" id="WP_183376827.1">
    <property type="nucleotide sequence ID" value="NZ_CBCSFZ010000036.1"/>
</dbReference>
<dbReference type="GO" id="GO:0050114">
    <property type="term" value="F:myo-inosose-2 dehydratase activity"/>
    <property type="evidence" value="ECO:0007669"/>
    <property type="project" value="UniProtKB-EC"/>
</dbReference>
<keyword evidence="1" id="KW-0119">Carbohydrate metabolism</keyword>
<sequence length="305" mass="33988">MTEYTAPRIGIAPDSWGVWHADHPSQPSAEQYLREVQEVGYRWTEIGPWGFLGTDPKKLKDDFDAHNLLCSGGTVFTALHRSEDAVAECWDEVSEIASAIREVGAEHLIVLPEMWQRDDKGHVQGERAFSADGWARFTKNHDELGRRLLEEYGVKQVFHSHAESQIGSWGEVTRLLENTDPRFTNLCLDTGHFAYYLGDSLSLIQAHPERIGYLHIKQVEPNLLADVLKNDISFEQAVADGIMCNAGEGIPEFGPIVAEAAKTTPDIFAIVEQDLFPLPSLDIPKPIAAATLQYIKDQGVAITLR</sequence>
<dbReference type="PANTHER" id="PTHR12110:SF41">
    <property type="entry name" value="INOSOSE DEHYDRATASE"/>
    <property type="match status" value="1"/>
</dbReference>
<dbReference type="AlphaFoldDB" id="A0A839QUZ7"/>
<name>A0A839QUZ7_9MICO</name>
<proteinExistence type="predicted"/>
<evidence type="ECO:0000256" key="1">
    <source>
        <dbReference type="ARBA" id="ARBA00023277"/>
    </source>
</evidence>
<evidence type="ECO:0000313" key="4">
    <source>
        <dbReference type="Proteomes" id="UP000568050"/>
    </source>
</evidence>
<evidence type="ECO:0000313" key="3">
    <source>
        <dbReference type="EMBL" id="MBB3023555.1"/>
    </source>
</evidence>
<protein>
    <submittedName>
        <fullName evidence="3">Inosose dehydratase</fullName>
        <ecNumber evidence="3">4.2.1.44</ecNumber>
    </submittedName>
</protein>
<organism evidence="3 4">
    <name type="scientific">Helcobacillus massiliensis</name>
    <dbReference type="NCBI Taxonomy" id="521392"/>
    <lineage>
        <taxon>Bacteria</taxon>
        <taxon>Bacillati</taxon>
        <taxon>Actinomycetota</taxon>
        <taxon>Actinomycetes</taxon>
        <taxon>Micrococcales</taxon>
        <taxon>Dermabacteraceae</taxon>
        <taxon>Helcobacillus</taxon>
    </lineage>
</organism>
<dbReference type="Gene3D" id="3.20.20.150">
    <property type="entry name" value="Divalent-metal-dependent TIM barrel enzymes"/>
    <property type="match status" value="1"/>
</dbReference>
<keyword evidence="3" id="KW-0456">Lyase</keyword>
<dbReference type="EC" id="4.2.1.44" evidence="3"/>
<feature type="domain" description="Xylose isomerase-like TIM barrel" evidence="2">
    <location>
        <begin position="33"/>
        <end position="273"/>
    </location>
</feature>
<dbReference type="SUPFAM" id="SSF51658">
    <property type="entry name" value="Xylose isomerase-like"/>
    <property type="match status" value="1"/>
</dbReference>
<keyword evidence="4" id="KW-1185">Reference proteome</keyword>